<organism evidence="2 3">
    <name type="scientific">Solanum pinnatisectum</name>
    <name type="common">tansyleaf nightshade</name>
    <dbReference type="NCBI Taxonomy" id="50273"/>
    <lineage>
        <taxon>Eukaryota</taxon>
        <taxon>Viridiplantae</taxon>
        <taxon>Streptophyta</taxon>
        <taxon>Embryophyta</taxon>
        <taxon>Tracheophyta</taxon>
        <taxon>Spermatophyta</taxon>
        <taxon>Magnoliopsida</taxon>
        <taxon>eudicotyledons</taxon>
        <taxon>Gunneridae</taxon>
        <taxon>Pentapetalae</taxon>
        <taxon>asterids</taxon>
        <taxon>lamiids</taxon>
        <taxon>Solanales</taxon>
        <taxon>Solanaceae</taxon>
        <taxon>Solanoideae</taxon>
        <taxon>Solaneae</taxon>
        <taxon>Solanum</taxon>
    </lineage>
</organism>
<proteinExistence type="predicted"/>
<comment type="caution">
    <text evidence="2">The sequence shown here is derived from an EMBL/GenBank/DDBJ whole genome shotgun (WGS) entry which is preliminary data.</text>
</comment>
<feature type="region of interest" description="Disordered" evidence="1">
    <location>
        <begin position="1"/>
        <end position="55"/>
    </location>
</feature>
<feature type="compositionally biased region" description="Low complexity" evidence="1">
    <location>
        <begin position="132"/>
        <end position="143"/>
    </location>
</feature>
<evidence type="ECO:0000256" key="1">
    <source>
        <dbReference type="SAM" id="MobiDB-lite"/>
    </source>
</evidence>
<dbReference type="AlphaFoldDB" id="A0AAV9MGK8"/>
<reference evidence="2 3" key="1">
    <citation type="submission" date="2023-10" db="EMBL/GenBank/DDBJ databases">
        <title>Genome-Wide Identification Analysis in wild type Solanum Pinnatisectum Reveals Some Genes Defensing Phytophthora Infestans.</title>
        <authorList>
            <person name="Sun C."/>
        </authorList>
    </citation>
    <scope>NUCLEOTIDE SEQUENCE [LARGE SCALE GENOMIC DNA]</scope>
    <source>
        <strain evidence="2">LQN</strain>
        <tissue evidence="2">Leaf</tissue>
    </source>
</reference>
<name>A0AAV9MGK8_9SOLN</name>
<protein>
    <submittedName>
        <fullName evidence="2">Uncharacterized protein</fullName>
    </submittedName>
</protein>
<keyword evidence="3" id="KW-1185">Reference proteome</keyword>
<gene>
    <name evidence="2" type="ORF">R3W88_000758</name>
</gene>
<evidence type="ECO:0000313" key="2">
    <source>
        <dbReference type="EMBL" id="KAK4737061.1"/>
    </source>
</evidence>
<sequence>MPQGRQENENTCNRRGMPQQNQVNEGTNRIRGRGIGMPQENHENGGTSGGQASRPLKRQKMVGFGILVGDDGFTTVNVIVGLLTLVPRRSDEVTRDIGYQPRFGVKCKGKSVITSNRLQQMRGEKRIQTRPSAAAINASQSNSTTKKTNVP</sequence>
<evidence type="ECO:0000313" key="3">
    <source>
        <dbReference type="Proteomes" id="UP001311915"/>
    </source>
</evidence>
<dbReference type="Proteomes" id="UP001311915">
    <property type="component" value="Unassembled WGS sequence"/>
</dbReference>
<feature type="compositionally biased region" description="Polar residues" evidence="1">
    <location>
        <begin position="9"/>
        <end position="27"/>
    </location>
</feature>
<dbReference type="EMBL" id="JAWPEI010000001">
    <property type="protein sequence ID" value="KAK4737061.1"/>
    <property type="molecule type" value="Genomic_DNA"/>
</dbReference>
<accession>A0AAV9MGK8</accession>
<feature type="region of interest" description="Disordered" evidence="1">
    <location>
        <begin position="124"/>
        <end position="151"/>
    </location>
</feature>